<organism evidence="2 3">
    <name type="scientific">Symbiodinium microadriaticum</name>
    <name type="common">Dinoflagellate</name>
    <name type="synonym">Zooxanthella microadriatica</name>
    <dbReference type="NCBI Taxonomy" id="2951"/>
    <lineage>
        <taxon>Eukaryota</taxon>
        <taxon>Sar</taxon>
        <taxon>Alveolata</taxon>
        <taxon>Dinophyceae</taxon>
        <taxon>Suessiales</taxon>
        <taxon>Symbiodiniaceae</taxon>
        <taxon>Symbiodinium</taxon>
    </lineage>
</organism>
<evidence type="ECO:0000256" key="1">
    <source>
        <dbReference type="SAM" id="SignalP"/>
    </source>
</evidence>
<proteinExistence type="predicted"/>
<comment type="caution">
    <text evidence="2">The sequence shown here is derived from an EMBL/GenBank/DDBJ whole genome shotgun (WGS) entry which is preliminary data.</text>
</comment>
<reference evidence="2 3" key="1">
    <citation type="submission" date="2016-02" db="EMBL/GenBank/DDBJ databases">
        <title>Genome analysis of coral dinoflagellate symbionts highlights evolutionary adaptations to a symbiotic lifestyle.</title>
        <authorList>
            <person name="Aranda M."/>
            <person name="Li Y."/>
            <person name="Liew Y.J."/>
            <person name="Baumgarten S."/>
            <person name="Simakov O."/>
            <person name="Wilson M."/>
            <person name="Piel J."/>
            <person name="Ashoor H."/>
            <person name="Bougouffa S."/>
            <person name="Bajic V.B."/>
            <person name="Ryu T."/>
            <person name="Ravasi T."/>
            <person name="Bayer T."/>
            <person name="Micklem G."/>
            <person name="Kim H."/>
            <person name="Bhak J."/>
            <person name="Lajeunesse T.C."/>
            <person name="Voolstra C.R."/>
        </authorList>
    </citation>
    <scope>NUCLEOTIDE SEQUENCE [LARGE SCALE GENOMIC DNA]</scope>
    <source>
        <strain evidence="2 3">CCMP2467</strain>
    </source>
</reference>
<accession>A0A1Q9CY66</accession>
<feature type="signal peptide" evidence="1">
    <location>
        <begin position="1"/>
        <end position="17"/>
    </location>
</feature>
<keyword evidence="1" id="KW-0732">Signal</keyword>
<dbReference type="AlphaFoldDB" id="A0A1Q9CY66"/>
<dbReference type="Proteomes" id="UP000186817">
    <property type="component" value="Unassembled WGS sequence"/>
</dbReference>
<gene>
    <name evidence="2" type="ORF">AK812_SmicGene30861</name>
</gene>
<evidence type="ECO:0000313" key="2">
    <source>
        <dbReference type="EMBL" id="OLP87862.1"/>
    </source>
</evidence>
<sequence length="165" mass="18490">MIPLFLTSFGIYALVLDISKWDDGEESVDFWLAALLATQISWIPPGRRCQGKVERYVLEMQGKKQLHDHQGDKTVTQISAINGAVTAGPRTALSRSADELLARFPTASFLARRLFCSPCPTQLRNHHLTWMDQGTPTDDTLYRGAGRWDLRVLMEGLDTSPFCPP</sequence>
<keyword evidence="3" id="KW-1185">Reference proteome</keyword>
<feature type="chain" id="PRO_5013158574" evidence="1">
    <location>
        <begin position="18"/>
        <end position="165"/>
    </location>
</feature>
<name>A0A1Q9CY66_SYMMI</name>
<evidence type="ECO:0000313" key="3">
    <source>
        <dbReference type="Proteomes" id="UP000186817"/>
    </source>
</evidence>
<dbReference type="EMBL" id="LSRX01000838">
    <property type="protein sequence ID" value="OLP87862.1"/>
    <property type="molecule type" value="Genomic_DNA"/>
</dbReference>
<protein>
    <submittedName>
        <fullName evidence="2">Uncharacterized protein</fullName>
    </submittedName>
</protein>